<keyword evidence="8" id="KW-0325">Glycoprotein</keyword>
<dbReference type="Gene3D" id="3.30.200.20">
    <property type="entry name" value="Phosphorylase Kinase, domain 1"/>
    <property type="match status" value="1"/>
</dbReference>
<dbReference type="GO" id="GO:0005524">
    <property type="term" value="F:ATP binding"/>
    <property type="evidence" value="ECO:0007669"/>
    <property type="project" value="UniProtKB-UniRule"/>
</dbReference>
<feature type="transmembrane region" description="Helical" evidence="10">
    <location>
        <begin position="229"/>
        <end position="251"/>
    </location>
</feature>
<dbReference type="SUPFAM" id="SSF52058">
    <property type="entry name" value="L domain-like"/>
    <property type="match status" value="1"/>
</dbReference>
<comment type="similarity">
    <text evidence="2">Belongs to the RLP family.</text>
</comment>
<keyword evidence="3" id="KW-0433">Leucine-rich repeat</keyword>
<dbReference type="Gene3D" id="3.80.10.10">
    <property type="entry name" value="Ribonuclease Inhibitor"/>
    <property type="match status" value="1"/>
</dbReference>
<dbReference type="InterPro" id="IPR011009">
    <property type="entry name" value="Kinase-like_dom_sf"/>
</dbReference>
<dbReference type="InterPro" id="IPR017441">
    <property type="entry name" value="Protein_kinase_ATP_BS"/>
</dbReference>
<keyword evidence="12" id="KW-0418">Kinase</keyword>
<evidence type="ECO:0000313" key="12">
    <source>
        <dbReference type="EMBL" id="PQP94421.1"/>
    </source>
</evidence>
<feature type="binding site" evidence="9">
    <location>
        <position position="311"/>
    </location>
    <ligand>
        <name>ATP</name>
        <dbReference type="ChEBI" id="CHEBI:30616"/>
    </ligand>
</feature>
<evidence type="ECO:0000256" key="6">
    <source>
        <dbReference type="ARBA" id="ARBA00022989"/>
    </source>
</evidence>
<dbReference type="PROSITE" id="PS50011">
    <property type="entry name" value="PROTEIN_KINASE_DOM"/>
    <property type="match status" value="1"/>
</dbReference>
<dbReference type="Pfam" id="PF13855">
    <property type="entry name" value="LRR_8"/>
    <property type="match status" value="1"/>
</dbReference>
<accession>A0A314XKC2</accession>
<evidence type="ECO:0000256" key="9">
    <source>
        <dbReference type="PROSITE-ProRule" id="PRU10141"/>
    </source>
</evidence>
<evidence type="ECO:0000256" key="1">
    <source>
        <dbReference type="ARBA" id="ARBA00004167"/>
    </source>
</evidence>
<dbReference type="GO" id="GO:0004672">
    <property type="term" value="F:protein kinase activity"/>
    <property type="evidence" value="ECO:0007669"/>
    <property type="project" value="InterPro"/>
</dbReference>
<evidence type="ECO:0000256" key="7">
    <source>
        <dbReference type="ARBA" id="ARBA00023136"/>
    </source>
</evidence>
<gene>
    <name evidence="12" type="ORF">Pyn_25894</name>
</gene>
<keyword evidence="6 10" id="KW-1133">Transmembrane helix</keyword>
<evidence type="ECO:0000256" key="2">
    <source>
        <dbReference type="ARBA" id="ARBA00009592"/>
    </source>
</evidence>
<keyword evidence="7 10" id="KW-0472">Membrane</keyword>
<dbReference type="PROSITE" id="PS00107">
    <property type="entry name" value="PROTEIN_KINASE_ATP"/>
    <property type="match status" value="1"/>
</dbReference>
<evidence type="ECO:0000256" key="8">
    <source>
        <dbReference type="ARBA" id="ARBA00023180"/>
    </source>
</evidence>
<name>A0A314XKC2_PRUYE</name>
<evidence type="ECO:0000256" key="5">
    <source>
        <dbReference type="ARBA" id="ARBA00022737"/>
    </source>
</evidence>
<dbReference type="SMART" id="SM00369">
    <property type="entry name" value="LRR_TYP"/>
    <property type="match status" value="4"/>
</dbReference>
<keyword evidence="5" id="KW-0677">Repeat</keyword>
<dbReference type="InterPro" id="IPR000719">
    <property type="entry name" value="Prot_kinase_dom"/>
</dbReference>
<dbReference type="InterPro" id="IPR001611">
    <property type="entry name" value="Leu-rich_rpt"/>
</dbReference>
<keyword evidence="12" id="KW-0808">Transferase</keyword>
<dbReference type="AlphaFoldDB" id="A0A314XKC2"/>
<reference evidence="12 13" key="1">
    <citation type="submission" date="2018-02" db="EMBL/GenBank/DDBJ databases">
        <title>Draft genome of wild Prunus yedoensis var. nudiflora.</title>
        <authorList>
            <person name="Baek S."/>
            <person name="Kim J.-H."/>
            <person name="Choi K."/>
            <person name="Kim G.-B."/>
            <person name="Cho A."/>
            <person name="Jang H."/>
            <person name="Shin C.-H."/>
            <person name="Yu H.-J."/>
            <person name="Mun J.-H."/>
        </authorList>
    </citation>
    <scope>NUCLEOTIDE SEQUENCE [LARGE SCALE GENOMIC DNA]</scope>
    <source>
        <strain evidence="13">cv. Jeju island</strain>
        <tissue evidence="12">Leaf</tissue>
    </source>
</reference>
<keyword evidence="13" id="KW-1185">Reference proteome</keyword>
<comment type="subcellular location">
    <subcellularLocation>
        <location evidence="1">Membrane</location>
        <topology evidence="1">Single-pass membrane protein</topology>
    </subcellularLocation>
</comment>
<dbReference type="STRING" id="2094558.A0A314XKC2"/>
<comment type="caution">
    <text evidence="12">The sequence shown here is derived from an EMBL/GenBank/DDBJ whole genome shotgun (WGS) entry which is preliminary data.</text>
</comment>
<feature type="domain" description="Protein kinase" evidence="11">
    <location>
        <begin position="282"/>
        <end position="333"/>
    </location>
</feature>
<keyword evidence="9" id="KW-0067">ATP-binding</keyword>
<dbReference type="FunFam" id="3.80.10.10:FF:000111">
    <property type="entry name" value="LRR receptor-like serine/threonine-protein kinase ERECTA"/>
    <property type="match status" value="1"/>
</dbReference>
<evidence type="ECO:0000256" key="3">
    <source>
        <dbReference type="ARBA" id="ARBA00022614"/>
    </source>
</evidence>
<dbReference type="Proteomes" id="UP000250321">
    <property type="component" value="Unassembled WGS sequence"/>
</dbReference>
<keyword evidence="4 10" id="KW-0812">Transmembrane</keyword>
<organism evidence="12 13">
    <name type="scientific">Prunus yedoensis var. nudiflora</name>
    <dbReference type="NCBI Taxonomy" id="2094558"/>
    <lineage>
        <taxon>Eukaryota</taxon>
        <taxon>Viridiplantae</taxon>
        <taxon>Streptophyta</taxon>
        <taxon>Embryophyta</taxon>
        <taxon>Tracheophyta</taxon>
        <taxon>Spermatophyta</taxon>
        <taxon>Magnoliopsida</taxon>
        <taxon>eudicotyledons</taxon>
        <taxon>Gunneridae</taxon>
        <taxon>Pentapetalae</taxon>
        <taxon>rosids</taxon>
        <taxon>fabids</taxon>
        <taxon>Rosales</taxon>
        <taxon>Rosaceae</taxon>
        <taxon>Amygdaloideae</taxon>
        <taxon>Amygdaleae</taxon>
        <taxon>Prunus</taxon>
    </lineage>
</organism>
<keyword evidence="12" id="KW-0675">Receptor</keyword>
<dbReference type="OrthoDB" id="1734990at2759"/>
<dbReference type="InterPro" id="IPR003591">
    <property type="entry name" value="Leu-rich_rpt_typical-subtyp"/>
</dbReference>
<evidence type="ECO:0000256" key="10">
    <source>
        <dbReference type="SAM" id="Phobius"/>
    </source>
</evidence>
<evidence type="ECO:0000259" key="11">
    <source>
        <dbReference type="PROSITE" id="PS50011"/>
    </source>
</evidence>
<dbReference type="InterPro" id="IPR051809">
    <property type="entry name" value="Plant_receptor-like_S/T_kinase"/>
</dbReference>
<proteinExistence type="inferred from homology"/>
<dbReference type="InterPro" id="IPR032675">
    <property type="entry name" value="LRR_dom_sf"/>
</dbReference>
<dbReference type="GO" id="GO:0016020">
    <property type="term" value="C:membrane"/>
    <property type="evidence" value="ECO:0007669"/>
    <property type="project" value="UniProtKB-SubCell"/>
</dbReference>
<keyword evidence="9" id="KW-0547">Nucleotide-binding</keyword>
<evidence type="ECO:0000313" key="13">
    <source>
        <dbReference type="Proteomes" id="UP000250321"/>
    </source>
</evidence>
<dbReference type="EMBL" id="PJQY01002344">
    <property type="protein sequence ID" value="PQP94421.1"/>
    <property type="molecule type" value="Genomic_DNA"/>
</dbReference>
<sequence length="333" mass="37236">MGLNSLSGNVPSSFANLSRLTRLYLHYNNLQGNIPLSTLAECQNLRMLSLGDNNFSGIISQEVIDRMSSSYTVFDLSRNRLTGSIPKEIGHFLNLEFLDTSRNMLSGEIPPTLGSCIKLEYLDMHENFFRGNIPSSMASLRGIEELYLSHNNLSSMIPEFLERFEFLRSLNLSYNNLEGTVPMKGVFNSTSSTSVEGNSKLCGGIPDFHLPECKLRHSEKRGLSITLKWIISLVFGLFGLTFAIVFLYLCCLRRERKEDTSSDSEEFLRVSYQNLLKATNEFSIANLIGMGSFGSVYKGVLEDGGTTIAIKVFNLVRRGAYKSFTAECEALKI</sequence>
<protein>
    <submittedName>
        <fullName evidence="12">Putative LRR receptor-like serine/threonine-protein kinase</fullName>
    </submittedName>
</protein>
<dbReference type="SUPFAM" id="SSF56112">
    <property type="entry name" value="Protein kinase-like (PK-like)"/>
    <property type="match status" value="1"/>
</dbReference>
<evidence type="ECO:0000256" key="4">
    <source>
        <dbReference type="ARBA" id="ARBA00022692"/>
    </source>
</evidence>
<dbReference type="PANTHER" id="PTHR27008:SF577">
    <property type="entry name" value="PROTEIN KINASE DOMAIN-CONTAINING PROTEIN"/>
    <property type="match status" value="1"/>
</dbReference>
<dbReference type="Pfam" id="PF00560">
    <property type="entry name" value="LRR_1"/>
    <property type="match status" value="3"/>
</dbReference>
<dbReference type="PANTHER" id="PTHR27008">
    <property type="entry name" value="OS04G0122200 PROTEIN"/>
    <property type="match status" value="1"/>
</dbReference>